<accession>B4VJY1</accession>
<gene>
    <name evidence="1" type="ORF">MC7420_2967</name>
</gene>
<evidence type="ECO:0000313" key="1">
    <source>
        <dbReference type="EMBL" id="EDX77643.1"/>
    </source>
</evidence>
<name>B4VJY1_9CYAN</name>
<dbReference type="EMBL" id="DS989843">
    <property type="protein sequence ID" value="EDX77643.1"/>
    <property type="molecule type" value="Genomic_DNA"/>
</dbReference>
<dbReference type="AlphaFoldDB" id="B4VJY1"/>
<dbReference type="Proteomes" id="UP000003835">
    <property type="component" value="Unassembled WGS sequence"/>
</dbReference>
<organism evidence="1 2">
    <name type="scientific">Coleofasciculus chthonoplastes PCC 7420</name>
    <dbReference type="NCBI Taxonomy" id="118168"/>
    <lineage>
        <taxon>Bacteria</taxon>
        <taxon>Bacillati</taxon>
        <taxon>Cyanobacteriota</taxon>
        <taxon>Cyanophyceae</taxon>
        <taxon>Coleofasciculales</taxon>
        <taxon>Coleofasciculaceae</taxon>
        <taxon>Coleofasciculus</taxon>
    </lineage>
</organism>
<sequence>MIVVQGYERVLPYVLENEPMSMLLKALIAKGFGFVQQARNSLLRWLHT</sequence>
<dbReference type="HOGENOM" id="CLU_3151616_0_0_3"/>
<keyword evidence="2" id="KW-1185">Reference proteome</keyword>
<dbReference type="STRING" id="118168.MC7420_2967"/>
<reference evidence="1 2" key="1">
    <citation type="submission" date="2008-07" db="EMBL/GenBank/DDBJ databases">
        <authorList>
            <person name="Tandeau de Marsac N."/>
            <person name="Ferriera S."/>
            <person name="Johnson J."/>
            <person name="Kravitz S."/>
            <person name="Beeson K."/>
            <person name="Sutton G."/>
            <person name="Rogers Y.-H."/>
            <person name="Friedman R."/>
            <person name="Frazier M."/>
            <person name="Venter J.C."/>
        </authorList>
    </citation>
    <scope>NUCLEOTIDE SEQUENCE [LARGE SCALE GENOMIC DNA]</scope>
    <source>
        <strain evidence="1 2">PCC 7420</strain>
    </source>
</reference>
<proteinExistence type="predicted"/>
<evidence type="ECO:0000313" key="2">
    <source>
        <dbReference type="Proteomes" id="UP000003835"/>
    </source>
</evidence>
<protein>
    <submittedName>
        <fullName evidence="1">Uncharacterized protein</fullName>
    </submittedName>
</protein>